<dbReference type="InterPro" id="IPR008966">
    <property type="entry name" value="Adhesion_dom_sf"/>
</dbReference>
<feature type="signal peptide" evidence="1">
    <location>
        <begin position="1"/>
        <end position="23"/>
    </location>
</feature>
<name>A0AAJ4W7W0_9GAMM</name>
<protein>
    <submittedName>
        <fullName evidence="3">Pilin (Type 1 fimbria component protein)</fullName>
    </submittedName>
</protein>
<sequence length="176" mass="19139">MNRGWIGGSVCLLLALLSLESRAAKHLDVTFKGVLIMESCKLEHEGSIQEVPLPNSRLHFFENNKRTESTHFYFGVKGCTPTMIGKMVKLTFTSTKTKLVDGVRMLATSGKTGLVMGLEDRFDQAITLGQAVRAGTISQVGPTGLNRYRFGVYALAPGAVKAGSYSATVTVEMDYQ</sequence>
<dbReference type="GO" id="GO:0043709">
    <property type="term" value="P:cell adhesion involved in single-species biofilm formation"/>
    <property type="evidence" value="ECO:0007669"/>
    <property type="project" value="TreeGrafter"/>
</dbReference>
<accession>A0AAJ4W7W0</accession>
<evidence type="ECO:0000259" key="2">
    <source>
        <dbReference type="Pfam" id="PF00419"/>
    </source>
</evidence>
<dbReference type="PANTHER" id="PTHR33420">
    <property type="entry name" value="FIMBRIAL SUBUNIT ELFA-RELATED"/>
    <property type="match status" value="1"/>
</dbReference>
<keyword evidence="1" id="KW-0732">Signal</keyword>
<dbReference type="InterPro" id="IPR000259">
    <property type="entry name" value="Adhesion_dom_fimbrial"/>
</dbReference>
<organism evidence="3 4">
    <name type="scientific">Pragia fontium DSM 5563 = ATCC 49100</name>
    <dbReference type="NCBI Taxonomy" id="1122977"/>
    <lineage>
        <taxon>Bacteria</taxon>
        <taxon>Pseudomonadati</taxon>
        <taxon>Pseudomonadota</taxon>
        <taxon>Gammaproteobacteria</taxon>
        <taxon>Enterobacterales</taxon>
        <taxon>Budviciaceae</taxon>
        <taxon>Pragia</taxon>
    </lineage>
</organism>
<evidence type="ECO:0000313" key="4">
    <source>
        <dbReference type="Proteomes" id="UP000226420"/>
    </source>
</evidence>
<reference evidence="3 4" key="1">
    <citation type="submission" date="2016-10" db="EMBL/GenBank/DDBJ databases">
        <authorList>
            <person name="Varghese N."/>
            <person name="Submissions S."/>
        </authorList>
    </citation>
    <scope>NUCLEOTIDE SEQUENCE [LARGE SCALE GENOMIC DNA]</scope>
    <source>
        <strain evidence="3 4">DSM 5563</strain>
    </source>
</reference>
<dbReference type="InterPro" id="IPR050263">
    <property type="entry name" value="Bact_Fimbrial_Adh_Pro"/>
</dbReference>
<gene>
    <name evidence="3" type="ORF">SAMN02745723_101270</name>
</gene>
<comment type="caution">
    <text evidence="3">The sequence shown here is derived from an EMBL/GenBank/DDBJ whole genome shotgun (WGS) entry which is preliminary data.</text>
</comment>
<dbReference type="InterPro" id="IPR036937">
    <property type="entry name" value="Adhesion_dom_fimbrial_sf"/>
</dbReference>
<feature type="chain" id="PRO_5042503631" evidence="1">
    <location>
        <begin position="24"/>
        <end position="176"/>
    </location>
</feature>
<feature type="domain" description="Fimbrial-type adhesion" evidence="2">
    <location>
        <begin position="30"/>
        <end position="176"/>
    </location>
</feature>
<dbReference type="Pfam" id="PF00419">
    <property type="entry name" value="Fimbrial"/>
    <property type="match status" value="1"/>
</dbReference>
<dbReference type="Proteomes" id="UP000226420">
    <property type="component" value="Unassembled WGS sequence"/>
</dbReference>
<evidence type="ECO:0000256" key="1">
    <source>
        <dbReference type="SAM" id="SignalP"/>
    </source>
</evidence>
<dbReference type="AlphaFoldDB" id="A0AAJ4W7W0"/>
<evidence type="ECO:0000313" key="3">
    <source>
        <dbReference type="EMBL" id="SFC05573.1"/>
    </source>
</evidence>
<dbReference type="PANTHER" id="PTHR33420:SF26">
    <property type="entry name" value="FIMBRIAL SUBUNIT"/>
    <property type="match status" value="1"/>
</dbReference>
<dbReference type="SUPFAM" id="SSF49401">
    <property type="entry name" value="Bacterial adhesins"/>
    <property type="match status" value="1"/>
</dbReference>
<dbReference type="Gene3D" id="2.60.40.1090">
    <property type="entry name" value="Fimbrial-type adhesion domain"/>
    <property type="match status" value="1"/>
</dbReference>
<dbReference type="GO" id="GO:0009289">
    <property type="term" value="C:pilus"/>
    <property type="evidence" value="ECO:0007669"/>
    <property type="project" value="InterPro"/>
</dbReference>
<dbReference type="EMBL" id="FOLW01000001">
    <property type="protein sequence ID" value="SFC05573.1"/>
    <property type="molecule type" value="Genomic_DNA"/>
</dbReference>
<dbReference type="RefSeq" id="WP_047780041.1">
    <property type="nucleotide sequence ID" value="NZ_FOLW01000001.1"/>
</dbReference>
<proteinExistence type="predicted"/>